<feature type="region of interest" description="Disordered" evidence="13">
    <location>
        <begin position="1"/>
        <end position="20"/>
    </location>
</feature>
<dbReference type="InterPro" id="IPR005311">
    <property type="entry name" value="PBP_dimer"/>
</dbReference>
<evidence type="ECO:0000259" key="15">
    <source>
        <dbReference type="Pfam" id="PF00905"/>
    </source>
</evidence>
<dbReference type="NCBIfam" id="TIGR03423">
    <property type="entry name" value="pbp2_mrdA"/>
    <property type="match status" value="1"/>
</dbReference>
<keyword evidence="8" id="KW-0133">Cell shape</keyword>
<dbReference type="InterPro" id="IPR017790">
    <property type="entry name" value="Penicillin-binding_protein_2"/>
</dbReference>
<dbReference type="InterPro" id="IPR001460">
    <property type="entry name" value="PCN-bd_Tpept"/>
</dbReference>
<evidence type="ECO:0000256" key="8">
    <source>
        <dbReference type="ARBA" id="ARBA00022960"/>
    </source>
</evidence>
<dbReference type="EMBL" id="CAFBPM010000020">
    <property type="protein sequence ID" value="CAB5030366.1"/>
    <property type="molecule type" value="Genomic_DNA"/>
</dbReference>
<sequence>MNIFGFGRRRSPRQPRIRSRRRSVSIADLVPSPDETDARPDFRLVALGGFFAILFGFLVLRLFTLQIVDAQSIKAAATATQVRVVPLEAPRGEITDRSATILVGNQVSQEIVLSRLEASQHPAVVGQVAALTNQTPAQVQAILNNAKYDPYQPAPIQTNASAATIQFLQEHPEQFPGVSVQETTSRTYPQGGTSGTHVLGYVGAISPTQLAENKGKGYSQASAYGKSGIEQFYQSPLRGTNGSQSIEVNAQGQVAGVVSQTNPIPGDTVVLNLDLGLQQTLQTVLEQQILADRQSVDKRSGKVPPAPNGAAIVMDPRSGAILAMASYPTYDLAQFVGGITQANLNGILGSGALNNYAISGLYTPGSTFKMITATAALQKGLISAGQYVNDTGTFTVPSCIAGGAGCVFLDDEAGGVGEVNMAGALTASSDYYFYNLGYLFAAQTTKYGKQPIQDVAAQYGLGQASGIDLLGGSVGRVDSAIERQKLHASAPKAFPNTTWYQGDNIEMAFGQGATAVTPLEMAIAYSTFLNGGTRYAPEVAAGLVSSSGELIRQYPPRVTGHVALTPAISDPILQGLLGVVQSPNGTAYETFKQYAHFNEATFSVGGKTGTASNSPGQEPNSWFVGFGPNPNPQYVIVCVIDQGGYGASAAAPVVAQTFNWLATNPVGPVKFPTASSPATTTSPTTNPPAK</sequence>
<dbReference type="Gene3D" id="3.40.710.10">
    <property type="entry name" value="DD-peptidase/beta-lactamase superfamily"/>
    <property type="match status" value="1"/>
</dbReference>
<dbReference type="GO" id="GO:0071555">
    <property type="term" value="P:cell wall organization"/>
    <property type="evidence" value="ECO:0007669"/>
    <property type="project" value="UniProtKB-KW"/>
</dbReference>
<organism evidence="19">
    <name type="scientific">freshwater metagenome</name>
    <dbReference type="NCBI Taxonomy" id="449393"/>
    <lineage>
        <taxon>unclassified sequences</taxon>
        <taxon>metagenomes</taxon>
        <taxon>ecological metagenomes</taxon>
    </lineage>
</organism>
<dbReference type="PANTHER" id="PTHR30627:SF2">
    <property type="entry name" value="PEPTIDOGLYCAN D,D-TRANSPEPTIDASE MRDA"/>
    <property type="match status" value="1"/>
</dbReference>
<feature type="domain" description="Penicillin-binding protein dimerisation" evidence="16">
    <location>
        <begin position="87"/>
        <end position="256"/>
    </location>
</feature>
<evidence type="ECO:0000259" key="16">
    <source>
        <dbReference type="Pfam" id="PF03717"/>
    </source>
</evidence>
<feature type="transmembrane region" description="Helical" evidence="14">
    <location>
        <begin position="44"/>
        <end position="63"/>
    </location>
</feature>
<protein>
    <submittedName>
        <fullName evidence="19">Unannotated protein</fullName>
    </submittedName>
</protein>
<evidence type="ECO:0000256" key="7">
    <source>
        <dbReference type="ARBA" id="ARBA00022801"/>
    </source>
</evidence>
<dbReference type="InterPro" id="IPR012338">
    <property type="entry name" value="Beta-lactam/transpept-like"/>
</dbReference>
<keyword evidence="6 14" id="KW-0812">Transmembrane</keyword>
<dbReference type="GO" id="GO:0071972">
    <property type="term" value="F:peptidoglycan L,D-transpeptidase activity"/>
    <property type="evidence" value="ECO:0007669"/>
    <property type="project" value="TreeGrafter"/>
</dbReference>
<keyword evidence="9" id="KW-0573">Peptidoglycan synthesis</keyword>
<evidence type="ECO:0000256" key="12">
    <source>
        <dbReference type="ARBA" id="ARBA00023316"/>
    </source>
</evidence>
<proteinExistence type="predicted"/>
<keyword evidence="7" id="KW-0378">Hydrolase</keyword>
<evidence type="ECO:0000256" key="2">
    <source>
        <dbReference type="ARBA" id="ARBA00004236"/>
    </source>
</evidence>
<dbReference type="Gene3D" id="3.30.1390.30">
    <property type="entry name" value="Penicillin-binding protein 2a, domain 3"/>
    <property type="match status" value="1"/>
</dbReference>
<dbReference type="EMBL" id="CAFBLT010000001">
    <property type="protein sequence ID" value="CAB4861674.1"/>
    <property type="molecule type" value="Genomic_DNA"/>
</dbReference>
<dbReference type="EMBL" id="CAFABE010000033">
    <property type="protein sequence ID" value="CAB4827523.1"/>
    <property type="molecule type" value="Genomic_DNA"/>
</dbReference>
<evidence type="ECO:0000313" key="17">
    <source>
        <dbReference type="EMBL" id="CAB4827523.1"/>
    </source>
</evidence>
<dbReference type="GO" id="GO:0008360">
    <property type="term" value="P:regulation of cell shape"/>
    <property type="evidence" value="ECO:0007669"/>
    <property type="project" value="UniProtKB-KW"/>
</dbReference>
<feature type="compositionally biased region" description="Basic residues" evidence="13">
    <location>
        <begin position="7"/>
        <end position="20"/>
    </location>
</feature>
<evidence type="ECO:0000256" key="13">
    <source>
        <dbReference type="SAM" id="MobiDB-lite"/>
    </source>
</evidence>
<keyword evidence="4" id="KW-0997">Cell inner membrane</keyword>
<dbReference type="InterPro" id="IPR036138">
    <property type="entry name" value="PBP_dimer_sf"/>
</dbReference>
<dbReference type="GO" id="GO:0006508">
    <property type="term" value="P:proteolysis"/>
    <property type="evidence" value="ECO:0007669"/>
    <property type="project" value="UniProtKB-KW"/>
</dbReference>
<dbReference type="GO" id="GO:0009252">
    <property type="term" value="P:peptidoglycan biosynthetic process"/>
    <property type="evidence" value="ECO:0007669"/>
    <property type="project" value="UniProtKB-KW"/>
</dbReference>
<name>A0A6J7RNS5_9ZZZZ</name>
<feature type="domain" description="Penicillin-binding protein transpeptidase" evidence="15">
    <location>
        <begin position="309"/>
        <end position="657"/>
    </location>
</feature>
<keyword evidence="10 14" id="KW-1133">Transmembrane helix</keyword>
<dbReference type="InterPro" id="IPR050515">
    <property type="entry name" value="Beta-lactam/transpept"/>
</dbReference>
<evidence type="ECO:0000313" key="18">
    <source>
        <dbReference type="EMBL" id="CAB4861674.1"/>
    </source>
</evidence>
<evidence type="ECO:0000256" key="6">
    <source>
        <dbReference type="ARBA" id="ARBA00022692"/>
    </source>
</evidence>
<evidence type="ECO:0000256" key="3">
    <source>
        <dbReference type="ARBA" id="ARBA00022475"/>
    </source>
</evidence>
<dbReference type="GO" id="GO:0005886">
    <property type="term" value="C:plasma membrane"/>
    <property type="evidence" value="ECO:0007669"/>
    <property type="project" value="UniProtKB-SubCell"/>
</dbReference>
<evidence type="ECO:0000256" key="10">
    <source>
        <dbReference type="ARBA" id="ARBA00022989"/>
    </source>
</evidence>
<evidence type="ECO:0000256" key="9">
    <source>
        <dbReference type="ARBA" id="ARBA00022984"/>
    </source>
</evidence>
<dbReference type="PANTHER" id="PTHR30627">
    <property type="entry name" value="PEPTIDOGLYCAN D,D-TRANSPEPTIDASE"/>
    <property type="match status" value="1"/>
</dbReference>
<evidence type="ECO:0000256" key="11">
    <source>
        <dbReference type="ARBA" id="ARBA00023136"/>
    </source>
</evidence>
<dbReference type="GO" id="GO:0009002">
    <property type="term" value="F:serine-type D-Ala-D-Ala carboxypeptidase activity"/>
    <property type="evidence" value="ECO:0007669"/>
    <property type="project" value="InterPro"/>
</dbReference>
<keyword evidence="11 14" id="KW-0472">Membrane</keyword>
<dbReference type="GO" id="GO:0008658">
    <property type="term" value="F:penicillin binding"/>
    <property type="evidence" value="ECO:0007669"/>
    <property type="project" value="InterPro"/>
</dbReference>
<gene>
    <name evidence="17" type="ORF">UFOPK3164_00858</name>
    <name evidence="18" type="ORF">UFOPK3427_00226</name>
    <name evidence="19" type="ORF">UFOPK4112_01579</name>
</gene>
<keyword evidence="5" id="KW-0645">Protease</keyword>
<dbReference type="Gene3D" id="3.90.1310.10">
    <property type="entry name" value="Penicillin-binding protein 2a (Domain 2)"/>
    <property type="match status" value="1"/>
</dbReference>
<evidence type="ECO:0000256" key="4">
    <source>
        <dbReference type="ARBA" id="ARBA00022519"/>
    </source>
</evidence>
<dbReference type="Pfam" id="PF00905">
    <property type="entry name" value="Transpeptidase"/>
    <property type="match status" value="1"/>
</dbReference>
<dbReference type="SUPFAM" id="SSF56601">
    <property type="entry name" value="beta-lactamase/transpeptidase-like"/>
    <property type="match status" value="1"/>
</dbReference>
<keyword evidence="12" id="KW-0961">Cell wall biogenesis/degradation</keyword>
<evidence type="ECO:0000256" key="14">
    <source>
        <dbReference type="SAM" id="Phobius"/>
    </source>
</evidence>
<keyword evidence="3" id="KW-1003">Cell membrane</keyword>
<dbReference type="SUPFAM" id="SSF56519">
    <property type="entry name" value="Penicillin binding protein dimerisation domain"/>
    <property type="match status" value="1"/>
</dbReference>
<dbReference type="Pfam" id="PF03717">
    <property type="entry name" value="PBP_dimer"/>
    <property type="match status" value="1"/>
</dbReference>
<dbReference type="AlphaFoldDB" id="A0A6J7RNS5"/>
<accession>A0A6J7RNS5</accession>
<evidence type="ECO:0000313" key="19">
    <source>
        <dbReference type="EMBL" id="CAB5030366.1"/>
    </source>
</evidence>
<reference evidence="19" key="1">
    <citation type="submission" date="2020-05" db="EMBL/GenBank/DDBJ databases">
        <authorList>
            <person name="Chiriac C."/>
            <person name="Salcher M."/>
            <person name="Ghai R."/>
            <person name="Kavagutti S V."/>
        </authorList>
    </citation>
    <scope>NUCLEOTIDE SEQUENCE</scope>
</reference>
<evidence type="ECO:0000256" key="1">
    <source>
        <dbReference type="ARBA" id="ARBA00004167"/>
    </source>
</evidence>
<evidence type="ECO:0000256" key="5">
    <source>
        <dbReference type="ARBA" id="ARBA00022670"/>
    </source>
</evidence>
<comment type="subcellular location">
    <subcellularLocation>
        <location evidence="2">Cell membrane</location>
    </subcellularLocation>
    <subcellularLocation>
        <location evidence="1">Membrane</location>
        <topology evidence="1">Single-pass membrane protein</topology>
    </subcellularLocation>
</comment>